<feature type="domain" description="ABC-2 type transporter transmembrane" evidence="7">
    <location>
        <begin position="23"/>
        <end position="350"/>
    </location>
</feature>
<feature type="transmembrane region" description="Helical" evidence="6">
    <location>
        <begin position="240"/>
        <end position="264"/>
    </location>
</feature>
<accession>A0A9D9DBU7</accession>
<feature type="transmembrane region" description="Helical" evidence="6">
    <location>
        <begin position="330"/>
        <end position="351"/>
    </location>
</feature>
<keyword evidence="2" id="KW-1003">Cell membrane</keyword>
<dbReference type="InterPro" id="IPR013525">
    <property type="entry name" value="ABC2_TM"/>
</dbReference>
<keyword evidence="4 6" id="KW-1133">Transmembrane helix</keyword>
<evidence type="ECO:0000256" key="1">
    <source>
        <dbReference type="ARBA" id="ARBA00004651"/>
    </source>
</evidence>
<reference evidence="8" key="1">
    <citation type="submission" date="2020-10" db="EMBL/GenBank/DDBJ databases">
        <authorList>
            <person name="Gilroy R."/>
        </authorList>
    </citation>
    <scope>NUCLEOTIDE SEQUENCE</scope>
    <source>
        <strain evidence="8">17213</strain>
    </source>
</reference>
<feature type="transmembrane region" description="Helical" evidence="6">
    <location>
        <begin position="276"/>
        <end position="293"/>
    </location>
</feature>
<dbReference type="EMBL" id="JADINH010000087">
    <property type="protein sequence ID" value="MBO8415542.1"/>
    <property type="molecule type" value="Genomic_DNA"/>
</dbReference>
<organism evidence="8 9">
    <name type="scientific">Candidatus Avisuccinivibrio stercorigallinarum</name>
    <dbReference type="NCBI Taxonomy" id="2840704"/>
    <lineage>
        <taxon>Bacteria</taxon>
        <taxon>Pseudomonadati</taxon>
        <taxon>Pseudomonadota</taxon>
        <taxon>Gammaproteobacteria</taxon>
        <taxon>Aeromonadales</taxon>
        <taxon>Succinivibrionaceae</taxon>
        <taxon>Succinivibrionaceae incertae sedis</taxon>
        <taxon>Candidatus Avisuccinivibrio</taxon>
    </lineage>
</organism>
<evidence type="ECO:0000256" key="2">
    <source>
        <dbReference type="ARBA" id="ARBA00022475"/>
    </source>
</evidence>
<sequence>MSVRLSRLLSLMHKEVRQLWLDKSMLWAAVILPVLLLAIYGWGMRVDVEPVRTALVVQEDDPLLQQVTALLSGSPYLEVHKVYSEPQADELLISHEVDLLLRLSPSGGAGERQLFAAGISSSSIGAQLAVSYVQQALQPLLVQGGLKLSLRLWYNEENRSEWYLLPGQMVGIITLVCNVLCSMVFAREFDRGTIETLISARATVLELILSKLIPYYALTLGSTLLLLVLGFTIFELPLRGSILLFGATIALYALTCCIFGLWISALVREQYQAMQYAIILSFLPAILLSGAVFDLRAAPGAVLALSYVLHPTYAVQSLKICCLSGGQELVLLRNLGIILIFCALFWALLWHEVKSFKESLW</sequence>
<dbReference type="PANTHER" id="PTHR30294">
    <property type="entry name" value="MEMBRANE COMPONENT OF ABC TRANSPORTER YHHJ-RELATED"/>
    <property type="match status" value="1"/>
</dbReference>
<evidence type="ECO:0000256" key="5">
    <source>
        <dbReference type="ARBA" id="ARBA00023136"/>
    </source>
</evidence>
<dbReference type="AlphaFoldDB" id="A0A9D9DBU7"/>
<evidence type="ECO:0000256" key="6">
    <source>
        <dbReference type="SAM" id="Phobius"/>
    </source>
</evidence>
<dbReference type="Pfam" id="PF12698">
    <property type="entry name" value="ABC2_membrane_3"/>
    <property type="match status" value="1"/>
</dbReference>
<dbReference type="PANTHER" id="PTHR30294:SF29">
    <property type="entry name" value="MULTIDRUG ABC TRANSPORTER PERMEASE YBHS-RELATED"/>
    <property type="match status" value="1"/>
</dbReference>
<gene>
    <name evidence="8" type="ORF">IAB19_04060</name>
</gene>
<reference evidence="8" key="2">
    <citation type="journal article" date="2021" name="PeerJ">
        <title>Extensive microbial diversity within the chicken gut microbiome revealed by metagenomics and culture.</title>
        <authorList>
            <person name="Gilroy R."/>
            <person name="Ravi A."/>
            <person name="Getino M."/>
            <person name="Pursley I."/>
            <person name="Horton D.L."/>
            <person name="Alikhan N.F."/>
            <person name="Baker D."/>
            <person name="Gharbi K."/>
            <person name="Hall N."/>
            <person name="Watson M."/>
            <person name="Adriaenssens E.M."/>
            <person name="Foster-Nyarko E."/>
            <person name="Jarju S."/>
            <person name="Secka A."/>
            <person name="Antonio M."/>
            <person name="Oren A."/>
            <person name="Chaudhuri R.R."/>
            <person name="La Ragione R."/>
            <person name="Hildebrand F."/>
            <person name="Pallen M.J."/>
        </authorList>
    </citation>
    <scope>NUCLEOTIDE SEQUENCE</scope>
    <source>
        <strain evidence="8">17213</strain>
    </source>
</reference>
<keyword evidence="3 6" id="KW-0812">Transmembrane</keyword>
<evidence type="ECO:0000256" key="3">
    <source>
        <dbReference type="ARBA" id="ARBA00022692"/>
    </source>
</evidence>
<comment type="subcellular location">
    <subcellularLocation>
        <location evidence="1">Cell membrane</location>
        <topology evidence="1">Multi-pass membrane protein</topology>
    </subcellularLocation>
</comment>
<dbReference type="InterPro" id="IPR051449">
    <property type="entry name" value="ABC-2_transporter_component"/>
</dbReference>
<evidence type="ECO:0000259" key="7">
    <source>
        <dbReference type="Pfam" id="PF12698"/>
    </source>
</evidence>
<keyword evidence="5 6" id="KW-0472">Membrane</keyword>
<evidence type="ECO:0000256" key="4">
    <source>
        <dbReference type="ARBA" id="ARBA00022989"/>
    </source>
</evidence>
<feature type="transmembrane region" description="Helical" evidence="6">
    <location>
        <begin position="162"/>
        <end position="186"/>
    </location>
</feature>
<feature type="transmembrane region" description="Helical" evidence="6">
    <location>
        <begin position="215"/>
        <end position="234"/>
    </location>
</feature>
<dbReference type="GO" id="GO:0140359">
    <property type="term" value="F:ABC-type transporter activity"/>
    <property type="evidence" value="ECO:0007669"/>
    <property type="project" value="InterPro"/>
</dbReference>
<feature type="transmembrane region" description="Helical" evidence="6">
    <location>
        <begin position="20"/>
        <end position="42"/>
    </location>
</feature>
<comment type="caution">
    <text evidence="8">The sequence shown here is derived from an EMBL/GenBank/DDBJ whole genome shotgun (WGS) entry which is preliminary data.</text>
</comment>
<protein>
    <submittedName>
        <fullName evidence="8">ABC transporter permease</fullName>
    </submittedName>
</protein>
<dbReference type="Proteomes" id="UP000823631">
    <property type="component" value="Unassembled WGS sequence"/>
</dbReference>
<dbReference type="GO" id="GO:0005886">
    <property type="term" value="C:plasma membrane"/>
    <property type="evidence" value="ECO:0007669"/>
    <property type="project" value="UniProtKB-SubCell"/>
</dbReference>
<evidence type="ECO:0000313" key="8">
    <source>
        <dbReference type="EMBL" id="MBO8415542.1"/>
    </source>
</evidence>
<evidence type="ECO:0000313" key="9">
    <source>
        <dbReference type="Proteomes" id="UP000823631"/>
    </source>
</evidence>
<name>A0A9D9DBU7_9GAMM</name>
<proteinExistence type="predicted"/>